<evidence type="ECO:0000259" key="3">
    <source>
        <dbReference type="SMART" id="SM00563"/>
    </source>
</evidence>
<dbReference type="InterPro" id="IPR002123">
    <property type="entry name" value="Plipid/glycerol_acylTrfase"/>
</dbReference>
<dbReference type="EMBL" id="NMUQ01000002">
    <property type="protein sequence ID" value="OXM14303.1"/>
    <property type="molecule type" value="Genomic_DNA"/>
</dbReference>
<comment type="caution">
    <text evidence="4">The sequence shown here is derived from an EMBL/GenBank/DDBJ whole genome shotgun (WGS) entry which is preliminary data.</text>
</comment>
<dbReference type="SMART" id="SM00563">
    <property type="entry name" value="PlsC"/>
    <property type="match status" value="1"/>
</dbReference>
<dbReference type="GO" id="GO:0003841">
    <property type="term" value="F:1-acylglycerol-3-phosphate O-acyltransferase activity"/>
    <property type="evidence" value="ECO:0007669"/>
    <property type="project" value="TreeGrafter"/>
</dbReference>
<sequence length="261" mass="29622">MRKGGYALIPAAKSLPFRRLFSFYQSFYLFPRYLHGVYLSGELEPGTSPVHPLPVLYVANHVSWWDGLVLFQLTERLTHSDPYIMMDERGLQQYPFFRRLGAFSVNRENPRDVLSALNYAEQRMLGGRPVWIFPQGAITSPELPIVAQSGVGHLLRRLGTTEVRPVTLHYVLGDHQKPAATVKVGDPLVMDWSRLTREEVAALVAERLQTQAETHRRELVEHPLPAGGGSFHLALKGGSSTSDRYRGWKEGWRKWQSSSRS</sequence>
<dbReference type="Pfam" id="PF01553">
    <property type="entry name" value="Acyltransferase"/>
    <property type="match status" value="1"/>
</dbReference>
<dbReference type="GO" id="GO:0006654">
    <property type="term" value="P:phosphatidic acid biosynthetic process"/>
    <property type="evidence" value="ECO:0007669"/>
    <property type="project" value="TreeGrafter"/>
</dbReference>
<accession>A0A229NWJ2</accession>
<keyword evidence="5" id="KW-1185">Reference proteome</keyword>
<keyword evidence="2" id="KW-0012">Acyltransferase</keyword>
<gene>
    <name evidence="4" type="ORF">CGZ75_15220</name>
</gene>
<dbReference type="PANTHER" id="PTHR10434:SF11">
    <property type="entry name" value="1-ACYL-SN-GLYCEROL-3-PHOSPHATE ACYLTRANSFERASE"/>
    <property type="match status" value="1"/>
</dbReference>
<name>A0A229NWJ2_9BACL</name>
<keyword evidence="1" id="KW-0808">Transferase</keyword>
<dbReference type="SUPFAM" id="SSF69593">
    <property type="entry name" value="Glycerol-3-phosphate (1)-acyltransferase"/>
    <property type="match status" value="1"/>
</dbReference>
<proteinExistence type="predicted"/>
<reference evidence="4 5" key="1">
    <citation type="submission" date="2017-07" db="EMBL/GenBank/DDBJ databases">
        <title>Paenibacillus herberti R33 genome sequencing and assembly.</title>
        <authorList>
            <person name="Su W."/>
        </authorList>
    </citation>
    <scope>NUCLEOTIDE SEQUENCE [LARGE SCALE GENOMIC DNA]</scope>
    <source>
        <strain evidence="4 5">R33</strain>
    </source>
</reference>
<evidence type="ECO:0000313" key="5">
    <source>
        <dbReference type="Proteomes" id="UP000215145"/>
    </source>
</evidence>
<evidence type="ECO:0000256" key="2">
    <source>
        <dbReference type="ARBA" id="ARBA00023315"/>
    </source>
</evidence>
<dbReference type="GO" id="GO:0005886">
    <property type="term" value="C:plasma membrane"/>
    <property type="evidence" value="ECO:0007669"/>
    <property type="project" value="TreeGrafter"/>
</dbReference>
<evidence type="ECO:0000313" key="4">
    <source>
        <dbReference type="EMBL" id="OXM14303.1"/>
    </source>
</evidence>
<organism evidence="4 5">
    <name type="scientific">Paenibacillus herberti</name>
    <dbReference type="NCBI Taxonomy" id="1619309"/>
    <lineage>
        <taxon>Bacteria</taxon>
        <taxon>Bacillati</taxon>
        <taxon>Bacillota</taxon>
        <taxon>Bacilli</taxon>
        <taxon>Bacillales</taxon>
        <taxon>Paenibacillaceae</taxon>
        <taxon>Paenibacillus</taxon>
    </lineage>
</organism>
<protein>
    <recommendedName>
        <fullName evidence="3">Phospholipid/glycerol acyltransferase domain-containing protein</fullName>
    </recommendedName>
</protein>
<dbReference type="PANTHER" id="PTHR10434">
    <property type="entry name" value="1-ACYL-SN-GLYCEROL-3-PHOSPHATE ACYLTRANSFERASE"/>
    <property type="match status" value="1"/>
</dbReference>
<dbReference type="AlphaFoldDB" id="A0A229NWJ2"/>
<evidence type="ECO:0000256" key="1">
    <source>
        <dbReference type="ARBA" id="ARBA00022679"/>
    </source>
</evidence>
<dbReference type="OrthoDB" id="152799at2"/>
<dbReference type="CDD" id="cd06551">
    <property type="entry name" value="LPLAT"/>
    <property type="match status" value="1"/>
</dbReference>
<feature type="domain" description="Phospholipid/glycerol acyltransferase" evidence="3">
    <location>
        <begin position="55"/>
        <end position="171"/>
    </location>
</feature>
<dbReference type="Proteomes" id="UP000215145">
    <property type="component" value="Unassembled WGS sequence"/>
</dbReference>